<dbReference type="PROSITE" id="PS50297">
    <property type="entry name" value="ANK_REP_REGION"/>
    <property type="match status" value="3"/>
</dbReference>
<reference evidence="3 4" key="1">
    <citation type="journal article" date="2013" name="Science">
        <title>Pandoraviruses: amoeba viruses with genomes up to 2.5 Mb reaching that of parasitic eukaryotes.</title>
        <authorList>
            <person name="Philippe N."/>
            <person name="Legendre M."/>
            <person name="Doutre G."/>
            <person name="Coute Y."/>
            <person name="Poirot O."/>
            <person name="Lescot M."/>
            <person name="Arslan D."/>
            <person name="Seltzer V."/>
            <person name="Bertaux L."/>
            <person name="Bruley C."/>
            <person name="Garin J."/>
            <person name="Claverie J.M."/>
            <person name="Abergel C."/>
        </authorList>
    </citation>
    <scope>NUCLEOTIDE SEQUENCE [LARGE SCALE GENOMIC DNA]</scope>
</reference>
<dbReference type="RefSeq" id="YP_008437840.2">
    <property type="nucleotide sequence ID" value="NC_022098.1"/>
</dbReference>
<dbReference type="EMBL" id="KC977571">
    <property type="protein sequence ID" value="AGO84767.2"/>
    <property type="molecule type" value="Genomic_DNA"/>
</dbReference>
<keyword evidence="2" id="KW-0040">ANK repeat</keyword>
<dbReference type="InterPro" id="IPR050776">
    <property type="entry name" value="Ank_Repeat/CDKN_Inhibitor"/>
</dbReference>
<keyword evidence="1" id="KW-0677">Repeat</keyword>
<dbReference type="SMART" id="SM00248">
    <property type="entry name" value="ANK"/>
    <property type="match status" value="6"/>
</dbReference>
<dbReference type="GeneID" id="16606554"/>
<evidence type="ECO:0000256" key="2">
    <source>
        <dbReference type="ARBA" id="ARBA00023043"/>
    </source>
</evidence>
<dbReference type="InterPro" id="IPR002110">
    <property type="entry name" value="Ankyrin_rpt"/>
</dbReference>
<evidence type="ECO:0000313" key="4">
    <source>
        <dbReference type="Proteomes" id="UP000204584"/>
    </source>
</evidence>
<evidence type="ECO:0000313" key="3">
    <source>
        <dbReference type="EMBL" id="AGO84767.2"/>
    </source>
</evidence>
<accession>S4W2L6</accession>
<dbReference type="Gene3D" id="1.25.40.20">
    <property type="entry name" value="Ankyrin repeat-containing domain"/>
    <property type="match status" value="2"/>
</dbReference>
<gene>
    <name evidence="3" type="ORF">psal_cds_768</name>
</gene>
<organism evidence="3 4">
    <name type="scientific">Pandoravirus salinus</name>
    <dbReference type="NCBI Taxonomy" id="1349410"/>
    <lineage>
        <taxon>Viruses</taxon>
        <taxon>Pandoravirus</taxon>
    </lineage>
</organism>
<name>S4W2L6_9VIRU</name>
<dbReference type="SUPFAM" id="SSF48403">
    <property type="entry name" value="Ankyrin repeat"/>
    <property type="match status" value="1"/>
</dbReference>
<proteinExistence type="predicted"/>
<dbReference type="Pfam" id="PF12796">
    <property type="entry name" value="Ank_2"/>
    <property type="match status" value="2"/>
</dbReference>
<dbReference type="InterPro" id="IPR036770">
    <property type="entry name" value="Ankyrin_rpt-contain_sf"/>
</dbReference>
<dbReference type="PROSITE" id="PS50088">
    <property type="entry name" value="ANK_REPEAT"/>
    <property type="match status" value="4"/>
</dbReference>
<keyword evidence="4" id="KW-1185">Reference proteome</keyword>
<dbReference type="KEGG" id="vg:16606554"/>
<evidence type="ECO:0000256" key="1">
    <source>
        <dbReference type="ARBA" id="ARBA00022737"/>
    </source>
</evidence>
<sequence length="298" mass="30915">MVGSGWQVCAWSRHTINTMGGAGDSNPTTTSIDFPFLKGCTALVDAIIGREADMVDTLLVSGADVNLANRQGLAPLHVAALVNDGDLVRRLVAAGAIVDQVDRLGNTPVHLAFAMARLNAAAALSQLGASSTIANASGVTAQDIANDPSIGDSNFADQYRAIVKEAEADIYLGVGRTILFDTVFSATDTTFVQLLLNAGADPNLSTQIGVTPLHVTAFRDREDMARLLVKHGAQPSAVDARGNTPLHVACALGNMALAAALVQLGADVTVRDARGKTPFQLVLASDGALLRADYANAD</sequence>
<protein>
    <submittedName>
        <fullName evidence="3">Ankyrin repeat domain containing protein</fullName>
    </submittedName>
</protein>
<dbReference type="PANTHER" id="PTHR24201">
    <property type="entry name" value="ANK_REP_REGION DOMAIN-CONTAINING PROTEIN"/>
    <property type="match status" value="1"/>
</dbReference>
<dbReference type="Proteomes" id="UP000204584">
    <property type="component" value="Segment"/>
</dbReference>